<dbReference type="Pfam" id="PF03432">
    <property type="entry name" value="Relaxase"/>
    <property type="match status" value="1"/>
</dbReference>
<evidence type="ECO:0000259" key="3">
    <source>
        <dbReference type="Pfam" id="PF03432"/>
    </source>
</evidence>
<feature type="region of interest" description="Disordered" evidence="2">
    <location>
        <begin position="289"/>
        <end position="308"/>
    </location>
</feature>
<dbReference type="AlphaFoldDB" id="A0A0U5JTW2"/>
<proteinExistence type="predicted"/>
<feature type="coiled-coil region" evidence="1">
    <location>
        <begin position="355"/>
        <end position="419"/>
    </location>
</feature>
<feature type="compositionally biased region" description="Low complexity" evidence="2">
    <location>
        <begin position="289"/>
        <end position="298"/>
    </location>
</feature>
<evidence type="ECO:0000313" key="4">
    <source>
        <dbReference type="EMBL" id="CUR39295.1"/>
    </source>
</evidence>
<feature type="compositionally biased region" description="Basic and acidic residues" evidence="2">
    <location>
        <begin position="323"/>
        <end position="342"/>
    </location>
</feature>
<accession>A0A0U5JTW2</accession>
<feature type="region of interest" description="Disordered" evidence="2">
    <location>
        <begin position="321"/>
        <end position="342"/>
    </location>
</feature>
<protein>
    <submittedName>
        <fullName evidence="4">Rlx-like protein</fullName>
    </submittedName>
</protein>
<name>A0A0U5JTW2_LIMRT</name>
<keyword evidence="1" id="KW-0175">Coiled coil</keyword>
<organism evidence="4">
    <name type="scientific">Limosilactobacillus reuteri</name>
    <name type="common">Lactobacillus reuteri</name>
    <dbReference type="NCBI Taxonomy" id="1598"/>
    <lineage>
        <taxon>Bacteria</taxon>
        <taxon>Bacillati</taxon>
        <taxon>Bacillota</taxon>
        <taxon>Bacilli</taxon>
        <taxon>Lactobacillales</taxon>
        <taxon>Lactobacillaceae</taxon>
        <taxon>Limosilactobacillus</taxon>
    </lineage>
</organism>
<evidence type="ECO:0000256" key="1">
    <source>
        <dbReference type="SAM" id="Coils"/>
    </source>
</evidence>
<gene>
    <name evidence="4" type="ORF">LRLP16767_LR3C6_01262</name>
</gene>
<reference evidence="4" key="1">
    <citation type="submission" date="2015-10" db="EMBL/GenBank/DDBJ databases">
        <authorList>
            <person name="Gilbert D.G."/>
        </authorList>
    </citation>
    <scope>NUCLEOTIDE SEQUENCE</scope>
    <source>
        <strain evidence="4">3c6</strain>
    </source>
</reference>
<dbReference type="InterPro" id="IPR005094">
    <property type="entry name" value="Endonuclease_MobA/VirD2"/>
</dbReference>
<sequence>MATIKMNRAKSAAAAISYALGKNRLKQDTKDWLIEHGCPSESLKNNDRAVVRSGINVSPTHAKVQMKVVRNHANGDTVKNQAIRIIQSFSSDDLDITKPENWQKCNDIGYEFARRAFGGSKFDDTDYPPYQIAIYTHVDGKGHKLHNHIIINKTNLDDNKQWHVENLNDEWLSFRDINDEVCREFGLKIPQERSKQVKKTISERELELKGQYVWKNDLRSRIDEALDEIQKNDISLEEALKSREVDLRRRGQNGISFAFIDNEGKKRISRGQRLGTKYERKTIDDYEQGIQQQRQQQQAGEPRNEPDSRGIHAIARRQAIQSVRDHQQHLERSLGEARSRADRIRKRKQAVAKLIKAIQQAIDRSLALMKRLRADFERRKSEMKRFRAKIRELDSIKSYQDLERQMRLATKNADQSKKTAPEAIVAVTLRDRLSANSSNPLIAATADMTRYMVMVDQGVWLDGQFEFSEREKRALVKATPEQLKKINGIAKREAKRLSGIVDDAVERQKKNTERLRAKNQGKRFRR</sequence>
<evidence type="ECO:0000256" key="2">
    <source>
        <dbReference type="SAM" id="MobiDB-lite"/>
    </source>
</evidence>
<feature type="domain" description="MobA/VirD2-like nuclease" evidence="3">
    <location>
        <begin position="44"/>
        <end position="187"/>
    </location>
</feature>
<dbReference type="EMBL" id="LN887426">
    <property type="protein sequence ID" value="CUR39295.1"/>
    <property type="molecule type" value="Genomic_DNA"/>
</dbReference>